<dbReference type="PANTHER" id="PTHR14758:SF1">
    <property type="entry name" value="CENTROSOME-ASSOCIATED FAM110 C-TERMINAL DOMAIN-CONTAINING PROTEIN"/>
    <property type="match status" value="1"/>
</dbReference>
<gene>
    <name evidence="5" type="ORF">LSH36_68g03026</name>
</gene>
<keyword evidence="6" id="KW-1185">Reference proteome</keyword>
<feature type="compositionally biased region" description="Polar residues" evidence="2">
    <location>
        <begin position="150"/>
        <end position="174"/>
    </location>
</feature>
<dbReference type="Pfam" id="PF14160">
    <property type="entry name" value="FAM110_C"/>
    <property type="match status" value="1"/>
</dbReference>
<evidence type="ECO:0000256" key="1">
    <source>
        <dbReference type="ARBA" id="ARBA00010576"/>
    </source>
</evidence>
<feature type="region of interest" description="Disordered" evidence="2">
    <location>
        <begin position="97"/>
        <end position="192"/>
    </location>
</feature>
<dbReference type="PANTHER" id="PTHR14758">
    <property type="entry name" value="AGAP005440-PA"/>
    <property type="match status" value="1"/>
</dbReference>
<dbReference type="Proteomes" id="UP001208570">
    <property type="component" value="Unassembled WGS sequence"/>
</dbReference>
<evidence type="ECO:0000259" key="3">
    <source>
        <dbReference type="Pfam" id="PF14160"/>
    </source>
</evidence>
<evidence type="ECO:0000313" key="5">
    <source>
        <dbReference type="EMBL" id="KAK2164121.1"/>
    </source>
</evidence>
<feature type="compositionally biased region" description="Basic and acidic residues" evidence="2">
    <location>
        <begin position="308"/>
        <end position="321"/>
    </location>
</feature>
<evidence type="ECO:0000259" key="4">
    <source>
        <dbReference type="Pfam" id="PF14161"/>
    </source>
</evidence>
<feature type="compositionally biased region" description="Polar residues" evidence="2">
    <location>
        <begin position="243"/>
        <end position="258"/>
    </location>
</feature>
<evidence type="ECO:0008006" key="7">
    <source>
        <dbReference type="Google" id="ProtNLM"/>
    </source>
</evidence>
<feature type="region of interest" description="Disordered" evidence="2">
    <location>
        <begin position="240"/>
        <end position="271"/>
    </location>
</feature>
<proteinExistence type="inferred from homology"/>
<dbReference type="InterPro" id="IPR025739">
    <property type="entry name" value="FAM110_N"/>
</dbReference>
<accession>A0AAD9K3Y8</accession>
<dbReference type="InterPro" id="IPR025740">
    <property type="entry name" value="FAM110"/>
</dbReference>
<feature type="compositionally biased region" description="Basic and acidic residues" evidence="2">
    <location>
        <begin position="422"/>
        <end position="440"/>
    </location>
</feature>
<sequence length="482" mass="53092">MSVRMQSSMTSAQYINERVVDVPLRILNRGPEYLRSRMMNRDSALFHHNRRSAVELLAESKPQYIKSPTTSPENKEDAKNRLCAGVRREAFDETRRGNYATIEGGHSPVDHPTCWDQGNGKVSPPKTATTLSTPVGPRPDQTDRLKTQCHKQQSEAPSSRSVTSENRLTASSNKAFGADNVSCPQHSNRRSIGGEDVGQIRAQCSHSTTQAKPVVPPKPSIPIKPPPVPAKPCHCTTGAIRPSTLSTRASDHVTTSETAPGHIQQKHQKRPRYNGTVKAMAMDIGCSHSNSHSDLKPNLPTISMEEWQDSRTDTSSDRDRQSSQSSIQESATVVRRRHRKAISRSRSDLTKRFSNSSDFSELSAKFHRNSAELEKFFNEMGLDQNILEPMKLGQSAHAQSSSSLNLFESVSCMGSTDARSCLSDESHPSDGHARHRDGGERTPGGSSVERNARIIKWLCGIKVASTSHSSSQQTVQHQNSAD</sequence>
<feature type="compositionally biased region" description="Basic residues" evidence="2">
    <location>
        <begin position="334"/>
        <end position="343"/>
    </location>
</feature>
<dbReference type="AlphaFoldDB" id="A0AAD9K3Y8"/>
<protein>
    <recommendedName>
        <fullName evidence="7">Centrosome-associated FAM110 C-terminal domain-containing protein</fullName>
    </recommendedName>
</protein>
<comment type="caution">
    <text evidence="5">The sequence shown here is derived from an EMBL/GenBank/DDBJ whole genome shotgun (WGS) entry which is preliminary data.</text>
</comment>
<dbReference type="EMBL" id="JAODUP010000068">
    <property type="protein sequence ID" value="KAK2164121.1"/>
    <property type="molecule type" value="Genomic_DNA"/>
</dbReference>
<name>A0AAD9K3Y8_9ANNE</name>
<evidence type="ECO:0000256" key="2">
    <source>
        <dbReference type="SAM" id="MobiDB-lite"/>
    </source>
</evidence>
<comment type="similarity">
    <text evidence="1">Belongs to the FAM110 family.</text>
</comment>
<dbReference type="InterPro" id="IPR025741">
    <property type="entry name" value="FAM110_C"/>
</dbReference>
<feature type="domain" description="Centrosome-associated FAM110 N-terminal" evidence="4">
    <location>
        <begin position="22"/>
        <end position="71"/>
    </location>
</feature>
<feature type="region of interest" description="Disordered" evidence="2">
    <location>
        <begin position="306"/>
        <end position="354"/>
    </location>
</feature>
<organism evidence="5 6">
    <name type="scientific">Paralvinella palmiformis</name>
    <dbReference type="NCBI Taxonomy" id="53620"/>
    <lineage>
        <taxon>Eukaryota</taxon>
        <taxon>Metazoa</taxon>
        <taxon>Spiralia</taxon>
        <taxon>Lophotrochozoa</taxon>
        <taxon>Annelida</taxon>
        <taxon>Polychaeta</taxon>
        <taxon>Sedentaria</taxon>
        <taxon>Canalipalpata</taxon>
        <taxon>Terebellida</taxon>
        <taxon>Terebelliformia</taxon>
        <taxon>Alvinellidae</taxon>
        <taxon>Paralvinella</taxon>
    </lineage>
</organism>
<reference evidence="5" key="1">
    <citation type="journal article" date="2023" name="Mol. Biol. Evol.">
        <title>Third-Generation Sequencing Reveals the Adaptive Role of the Epigenome in Three Deep-Sea Polychaetes.</title>
        <authorList>
            <person name="Perez M."/>
            <person name="Aroh O."/>
            <person name="Sun Y."/>
            <person name="Lan Y."/>
            <person name="Juniper S.K."/>
            <person name="Young C.R."/>
            <person name="Angers B."/>
            <person name="Qian P.Y."/>
        </authorList>
    </citation>
    <scope>NUCLEOTIDE SEQUENCE</scope>
    <source>
        <strain evidence="5">P08H-3</strain>
    </source>
</reference>
<feature type="region of interest" description="Disordered" evidence="2">
    <location>
        <begin position="418"/>
        <end position="449"/>
    </location>
</feature>
<feature type="domain" description="Centrosome-associated FAM110 C-terminal" evidence="3">
    <location>
        <begin position="358"/>
        <end position="463"/>
    </location>
</feature>
<dbReference type="Pfam" id="PF14161">
    <property type="entry name" value="FAM110_N"/>
    <property type="match status" value="1"/>
</dbReference>
<evidence type="ECO:0000313" key="6">
    <source>
        <dbReference type="Proteomes" id="UP001208570"/>
    </source>
</evidence>